<dbReference type="Proteomes" id="UP000664859">
    <property type="component" value="Unassembled WGS sequence"/>
</dbReference>
<name>A0A836CNB7_9STRA</name>
<sequence>MLFHYRLAAALLLLLPQLRASQHHLNAYWYWNTPLNERRTAAACVIEQHSAYAGSPVGMCKRACTTLFRHNYHQFMYKCASTRQQRAPVRAAPIFAPPPLAP</sequence>
<keyword evidence="3" id="KW-1185">Reference proteome</keyword>
<evidence type="ECO:0000313" key="3">
    <source>
        <dbReference type="Proteomes" id="UP000664859"/>
    </source>
</evidence>
<proteinExistence type="predicted"/>
<accession>A0A836CNB7</accession>
<dbReference type="AlphaFoldDB" id="A0A836CNB7"/>
<gene>
    <name evidence="2" type="ORF">JKP88DRAFT_231124</name>
</gene>
<organism evidence="2 3">
    <name type="scientific">Tribonema minus</name>
    <dbReference type="NCBI Taxonomy" id="303371"/>
    <lineage>
        <taxon>Eukaryota</taxon>
        <taxon>Sar</taxon>
        <taxon>Stramenopiles</taxon>
        <taxon>Ochrophyta</taxon>
        <taxon>PX clade</taxon>
        <taxon>Xanthophyceae</taxon>
        <taxon>Tribonematales</taxon>
        <taxon>Tribonemataceae</taxon>
        <taxon>Tribonema</taxon>
    </lineage>
</organism>
<evidence type="ECO:0008006" key="4">
    <source>
        <dbReference type="Google" id="ProtNLM"/>
    </source>
</evidence>
<protein>
    <recommendedName>
        <fullName evidence="4">Secreted protein</fullName>
    </recommendedName>
</protein>
<feature type="chain" id="PRO_5032435339" description="Secreted protein" evidence="1">
    <location>
        <begin position="21"/>
        <end position="102"/>
    </location>
</feature>
<evidence type="ECO:0000313" key="2">
    <source>
        <dbReference type="EMBL" id="KAG5191573.1"/>
    </source>
</evidence>
<comment type="caution">
    <text evidence="2">The sequence shown here is derived from an EMBL/GenBank/DDBJ whole genome shotgun (WGS) entry which is preliminary data.</text>
</comment>
<evidence type="ECO:0000256" key="1">
    <source>
        <dbReference type="SAM" id="SignalP"/>
    </source>
</evidence>
<keyword evidence="1" id="KW-0732">Signal</keyword>
<feature type="signal peptide" evidence="1">
    <location>
        <begin position="1"/>
        <end position="20"/>
    </location>
</feature>
<feature type="non-terminal residue" evidence="2">
    <location>
        <position position="102"/>
    </location>
</feature>
<dbReference type="EMBL" id="JAFCMP010000018">
    <property type="protein sequence ID" value="KAG5191573.1"/>
    <property type="molecule type" value="Genomic_DNA"/>
</dbReference>
<reference evidence="2" key="1">
    <citation type="submission" date="2021-02" db="EMBL/GenBank/DDBJ databases">
        <title>First Annotated Genome of the Yellow-green Alga Tribonema minus.</title>
        <authorList>
            <person name="Mahan K.M."/>
        </authorList>
    </citation>
    <scope>NUCLEOTIDE SEQUENCE</scope>
    <source>
        <strain evidence="2">UTEX B ZZ1240</strain>
    </source>
</reference>